<keyword evidence="3" id="KW-1185">Reference proteome</keyword>
<dbReference type="EMBL" id="BAAATZ010000021">
    <property type="protein sequence ID" value="GAA2732645.1"/>
    <property type="molecule type" value="Genomic_DNA"/>
</dbReference>
<dbReference type="RefSeq" id="WP_344453455.1">
    <property type="nucleotide sequence ID" value="NZ_BAAATZ010000021.1"/>
</dbReference>
<gene>
    <name evidence="2" type="ORF">GCM10010439_50840</name>
</gene>
<accession>A0ABN3UI88</accession>
<proteinExistence type="predicted"/>
<feature type="region of interest" description="Disordered" evidence="1">
    <location>
        <begin position="89"/>
        <end position="125"/>
    </location>
</feature>
<comment type="caution">
    <text evidence="2">The sequence shown here is derived from an EMBL/GenBank/DDBJ whole genome shotgun (WGS) entry which is preliminary data.</text>
</comment>
<name>A0ABN3UI88_9ACTN</name>
<evidence type="ECO:0000256" key="1">
    <source>
        <dbReference type="SAM" id="MobiDB-lite"/>
    </source>
</evidence>
<evidence type="ECO:0000313" key="2">
    <source>
        <dbReference type="EMBL" id="GAA2732645.1"/>
    </source>
</evidence>
<reference evidence="2 3" key="1">
    <citation type="journal article" date="2019" name="Int. J. Syst. Evol. Microbiol.">
        <title>The Global Catalogue of Microorganisms (GCM) 10K type strain sequencing project: providing services to taxonomists for standard genome sequencing and annotation.</title>
        <authorList>
            <consortium name="The Broad Institute Genomics Platform"/>
            <consortium name="The Broad Institute Genome Sequencing Center for Infectious Disease"/>
            <person name="Wu L."/>
            <person name="Ma J."/>
        </authorList>
    </citation>
    <scope>NUCLEOTIDE SEQUENCE [LARGE SCALE GENOMIC DNA]</scope>
    <source>
        <strain evidence="2 3">JCM 8201</strain>
    </source>
</reference>
<feature type="compositionally biased region" description="Basic and acidic residues" evidence="1">
    <location>
        <begin position="89"/>
        <end position="109"/>
    </location>
</feature>
<sequence length="125" mass="13236">MTDQPGHVLDEALKLFDAVRRRMSDDRGRGDVWSEAVREDRPSGVCPHGCPVCRTMEAAKASGPDVLGHVVDAGQSLFAAFQDVLAGYERSREARPEGRDGTGRADSEPRGGGSGTGGEDPLDIG</sequence>
<protein>
    <submittedName>
        <fullName evidence="2">Uncharacterized protein</fullName>
    </submittedName>
</protein>
<organism evidence="2 3">
    <name type="scientific">Actinocorallia aurantiaca</name>
    <dbReference type="NCBI Taxonomy" id="46204"/>
    <lineage>
        <taxon>Bacteria</taxon>
        <taxon>Bacillati</taxon>
        <taxon>Actinomycetota</taxon>
        <taxon>Actinomycetes</taxon>
        <taxon>Streptosporangiales</taxon>
        <taxon>Thermomonosporaceae</taxon>
        <taxon>Actinocorallia</taxon>
    </lineage>
</organism>
<evidence type="ECO:0000313" key="3">
    <source>
        <dbReference type="Proteomes" id="UP001501842"/>
    </source>
</evidence>
<dbReference type="Proteomes" id="UP001501842">
    <property type="component" value="Unassembled WGS sequence"/>
</dbReference>